<keyword evidence="1" id="KW-0472">Membrane</keyword>
<dbReference type="Proteomes" id="UP000286268">
    <property type="component" value="Chromosome"/>
</dbReference>
<dbReference type="EMBL" id="CP025746">
    <property type="protein sequence ID" value="QAA32432.1"/>
    <property type="molecule type" value="Genomic_DNA"/>
</dbReference>
<feature type="transmembrane region" description="Helical" evidence="1">
    <location>
        <begin position="83"/>
        <end position="101"/>
    </location>
</feature>
<dbReference type="AlphaFoldDB" id="A0A3R5U934"/>
<feature type="transmembrane region" description="Helical" evidence="1">
    <location>
        <begin position="56"/>
        <end position="77"/>
    </location>
</feature>
<evidence type="ECO:0000313" key="2">
    <source>
        <dbReference type="EMBL" id="QAA32432.1"/>
    </source>
</evidence>
<keyword evidence="1" id="KW-0812">Transmembrane</keyword>
<evidence type="ECO:0000256" key="1">
    <source>
        <dbReference type="SAM" id="Phobius"/>
    </source>
</evidence>
<dbReference type="Pfam" id="PF13787">
    <property type="entry name" value="HXXEE"/>
    <property type="match status" value="1"/>
</dbReference>
<organism evidence="2 3">
    <name type="scientific">Clostridium manihotivorum</name>
    <dbReference type="NCBI Taxonomy" id="2320868"/>
    <lineage>
        <taxon>Bacteria</taxon>
        <taxon>Bacillati</taxon>
        <taxon>Bacillota</taxon>
        <taxon>Clostridia</taxon>
        <taxon>Eubacteriales</taxon>
        <taxon>Clostridiaceae</taxon>
        <taxon>Clostridium</taxon>
    </lineage>
</organism>
<keyword evidence="3" id="KW-1185">Reference proteome</keyword>
<keyword evidence="1" id="KW-1133">Transmembrane helix</keyword>
<sequence length="175" mass="20544">MNSMNSIAWLLPIIFMLHDFEEIILIKVWRKRYQYDLEACTMKKKPYADFRSTDEFSIGVEILFFILSIITLVSIIFNNYYLWYGFLFTVTAHFITAHFKLSLNFKNYVPGLVTAIIFLPINIYILYISTKLLKFNVIEIIGSCAFSGVLGFILFITLKNAEKNFERLLIKFSNK</sequence>
<dbReference type="InterPro" id="IPR025671">
    <property type="entry name" value="HXXEE"/>
</dbReference>
<feature type="transmembrane region" description="Helical" evidence="1">
    <location>
        <begin position="6"/>
        <end position="26"/>
    </location>
</feature>
<dbReference type="KEGG" id="cmah:C1I91_12720"/>
<dbReference type="OrthoDB" id="5195477at2"/>
<accession>A0A3R5U934</accession>
<dbReference type="RefSeq" id="WP_128213220.1">
    <property type="nucleotide sequence ID" value="NZ_CP025746.1"/>
</dbReference>
<protein>
    <submittedName>
        <fullName evidence="2">HXXEE domain-containing protein</fullName>
    </submittedName>
</protein>
<proteinExistence type="predicted"/>
<gene>
    <name evidence="2" type="ORF">C1I91_12720</name>
</gene>
<evidence type="ECO:0000313" key="3">
    <source>
        <dbReference type="Proteomes" id="UP000286268"/>
    </source>
</evidence>
<feature type="transmembrane region" description="Helical" evidence="1">
    <location>
        <begin position="108"/>
        <end position="128"/>
    </location>
</feature>
<name>A0A3R5U934_9CLOT</name>
<reference evidence="2 3" key="1">
    <citation type="submission" date="2018-01" db="EMBL/GenBank/DDBJ databases">
        <title>Genome Sequencing and Assembly of Anaerobacter polyendosporus strain CT4.</title>
        <authorList>
            <person name="Tachaapaikoon C."/>
            <person name="Sutheeworapong S."/>
            <person name="Jenjaroenpun P."/>
            <person name="Wongsurawat T."/>
            <person name="Nookeaw I."/>
            <person name="Cheawchanlertfa P."/>
            <person name="Kosugi A."/>
            <person name="Cheevadhanarak S."/>
            <person name="Ratanakhanokchai K."/>
        </authorList>
    </citation>
    <scope>NUCLEOTIDE SEQUENCE [LARGE SCALE GENOMIC DNA]</scope>
    <source>
        <strain evidence="2 3">CT4</strain>
    </source>
</reference>
<feature type="transmembrane region" description="Helical" evidence="1">
    <location>
        <begin position="140"/>
        <end position="158"/>
    </location>
</feature>